<dbReference type="AlphaFoldDB" id="A0A9E8HVG4"/>
<evidence type="ECO:0000313" key="2">
    <source>
        <dbReference type="EMBL" id="UZW76514.1"/>
    </source>
</evidence>
<dbReference type="Proteomes" id="UP001164472">
    <property type="component" value="Chromosome"/>
</dbReference>
<proteinExistence type="predicted"/>
<dbReference type="PROSITE" id="PS50007">
    <property type="entry name" value="PIPLC_X_DOMAIN"/>
    <property type="match status" value="1"/>
</dbReference>
<organism evidence="2 3">
    <name type="scientific">Alkalimarinus sediminis</name>
    <dbReference type="NCBI Taxonomy" id="1632866"/>
    <lineage>
        <taxon>Bacteria</taxon>
        <taxon>Pseudomonadati</taxon>
        <taxon>Pseudomonadota</taxon>
        <taxon>Gammaproteobacteria</taxon>
        <taxon>Alteromonadales</taxon>
        <taxon>Alteromonadaceae</taxon>
        <taxon>Alkalimarinus</taxon>
    </lineage>
</organism>
<evidence type="ECO:0000313" key="3">
    <source>
        <dbReference type="Proteomes" id="UP001164472"/>
    </source>
</evidence>
<gene>
    <name evidence="2" type="ORF">NNL22_08010</name>
</gene>
<dbReference type="GO" id="GO:0006629">
    <property type="term" value="P:lipid metabolic process"/>
    <property type="evidence" value="ECO:0007669"/>
    <property type="project" value="InterPro"/>
</dbReference>
<dbReference type="PROSITE" id="PS51704">
    <property type="entry name" value="GP_PDE"/>
    <property type="match status" value="1"/>
</dbReference>
<dbReference type="InterPro" id="IPR030395">
    <property type="entry name" value="GP_PDE_dom"/>
</dbReference>
<dbReference type="GO" id="GO:0008081">
    <property type="term" value="F:phosphoric diester hydrolase activity"/>
    <property type="evidence" value="ECO:0007669"/>
    <property type="project" value="InterPro"/>
</dbReference>
<dbReference type="SUPFAM" id="SSF51695">
    <property type="entry name" value="PLC-like phosphodiesterases"/>
    <property type="match status" value="1"/>
</dbReference>
<dbReference type="PANTHER" id="PTHR46211">
    <property type="entry name" value="GLYCEROPHOSPHORYL DIESTER PHOSPHODIESTERASE"/>
    <property type="match status" value="1"/>
</dbReference>
<dbReference type="KEGG" id="asem:NNL22_08010"/>
<dbReference type="Gene3D" id="3.20.20.190">
    <property type="entry name" value="Phosphatidylinositol (PI) phosphodiesterase"/>
    <property type="match status" value="1"/>
</dbReference>
<feature type="domain" description="GP-PDE" evidence="1">
    <location>
        <begin position="1"/>
        <end position="237"/>
    </location>
</feature>
<dbReference type="PANTHER" id="PTHR46211:SF1">
    <property type="entry name" value="GLYCEROPHOSPHODIESTER PHOSPHODIESTERASE, CYTOPLASMIC"/>
    <property type="match status" value="1"/>
</dbReference>
<sequence>MKIYGHRGAKGEAPENTLEGFIHAYKQGIRRFELDVHLTKDGQLIVIHDQTLDRTTGIAKKVKDVTFSEIAELDARQNTASWSSHCHIPKLSQVIDSCPEVEHWQFEVKTTSKDRLNILCNRLVEYIQANKLQQVCAVTSSNTWFLKELRRRDQSIDIGFVAEYRFPKPLNTAKVLGCEYLCLNYSLCTESLVQETHAQGIHLSCWTVNNIHEMLQLKEKGVDSIITDFPTSALMYFENHGLVSSE</sequence>
<dbReference type="RefSeq" id="WP_251811744.1">
    <property type="nucleotide sequence ID" value="NZ_CP101527.1"/>
</dbReference>
<keyword evidence="3" id="KW-1185">Reference proteome</keyword>
<dbReference type="EMBL" id="CP101527">
    <property type="protein sequence ID" value="UZW76514.1"/>
    <property type="molecule type" value="Genomic_DNA"/>
</dbReference>
<dbReference type="Pfam" id="PF03009">
    <property type="entry name" value="GDPD"/>
    <property type="match status" value="1"/>
</dbReference>
<evidence type="ECO:0000259" key="1">
    <source>
        <dbReference type="PROSITE" id="PS51704"/>
    </source>
</evidence>
<name>A0A9E8HVG4_9ALTE</name>
<dbReference type="CDD" id="cd08556">
    <property type="entry name" value="GDPD"/>
    <property type="match status" value="1"/>
</dbReference>
<dbReference type="InterPro" id="IPR017946">
    <property type="entry name" value="PLC-like_Pdiesterase_TIM-brl"/>
</dbReference>
<accession>A0A9E8HVG4</accession>
<reference evidence="2" key="1">
    <citation type="submission" date="2022-07" db="EMBL/GenBank/DDBJ databases">
        <title>Alkalimarinus sp. nov., isolated from gut of a Alitta virens.</title>
        <authorList>
            <person name="Yang A.I."/>
            <person name="Shin N.-R."/>
        </authorList>
    </citation>
    <scope>NUCLEOTIDE SEQUENCE</scope>
    <source>
        <strain evidence="2">FA028</strain>
    </source>
</reference>
<protein>
    <submittedName>
        <fullName evidence="2">Glycerophosphodiester phosphodiesterase</fullName>
    </submittedName>
</protein>